<evidence type="ECO:0000256" key="1">
    <source>
        <dbReference type="SAM" id="Phobius"/>
    </source>
</evidence>
<dbReference type="Proteomes" id="UP000295096">
    <property type="component" value="Unassembled WGS sequence"/>
</dbReference>
<keyword evidence="1" id="KW-0472">Membrane</keyword>
<keyword evidence="1" id="KW-0812">Transmembrane</keyword>
<keyword evidence="4" id="KW-1185">Reference proteome</keyword>
<accession>A0A4R5QF59</accession>
<name>A0A4R5QF59_9PROT</name>
<dbReference type="OrthoDB" id="5616932at2"/>
<feature type="domain" description="DotM C-terminal cytoplasmic" evidence="2">
    <location>
        <begin position="183"/>
        <end position="374"/>
    </location>
</feature>
<feature type="transmembrane region" description="Helical" evidence="1">
    <location>
        <begin position="12"/>
        <end position="34"/>
    </location>
</feature>
<dbReference type="AlphaFoldDB" id="A0A4R5QF59"/>
<gene>
    <name evidence="3" type="ORF">E2C06_18145</name>
</gene>
<comment type="caution">
    <text evidence="3">The sequence shown here is derived from an EMBL/GenBank/DDBJ whole genome shotgun (WGS) entry which is preliminary data.</text>
</comment>
<sequence>MNNESRGPAPDEALIIIGGVLLFLGAGAFAAWWFCRNEIITAVLALQHWMMAPAHLVTDAYRNLDHQVLTADPSNPDIGPGDLWQLAHDVGRFWRWPASLLLLTLAGLCARQARGRYKRDFDLRGLMREQAAHFRTIKPFLSRQLGPVAPAEGEPRPVDPALHAGEWASRFARTPEGQFSEAGARSALTRQLGPLWAGYQAAQPHVRTMFAILALFAARRREEAMDLLGDLAEAVPPGQDEGPEGPAHALAVPASVAIAADAWMLDPEIADPAERLAAGHAYTHTALMSLLCHARERSGVFNPGLFAFVQLIDRPLYMALDSLGAPTPGQPWHRSAAQAPYAEALGAREHWSAEREIGQPVYVPMVGMAANAIRAAVADADLAAD</sequence>
<evidence type="ECO:0000313" key="4">
    <source>
        <dbReference type="Proteomes" id="UP000295096"/>
    </source>
</evidence>
<dbReference type="InterPro" id="IPR056464">
    <property type="entry name" value="DotM_C"/>
</dbReference>
<proteinExistence type="predicted"/>
<dbReference type="RefSeq" id="WP_133290028.1">
    <property type="nucleotide sequence ID" value="NZ_SMSJ01000025.1"/>
</dbReference>
<dbReference type="EMBL" id="SMSJ01000025">
    <property type="protein sequence ID" value="TDH61161.1"/>
    <property type="molecule type" value="Genomic_DNA"/>
</dbReference>
<protein>
    <recommendedName>
        <fullName evidence="2">DotM C-terminal cytoplasmic domain-containing protein</fullName>
    </recommendedName>
</protein>
<dbReference type="Pfam" id="PF23127">
    <property type="entry name" value="DotM_C"/>
    <property type="match status" value="1"/>
</dbReference>
<evidence type="ECO:0000259" key="2">
    <source>
        <dbReference type="Pfam" id="PF23127"/>
    </source>
</evidence>
<reference evidence="3 4" key="1">
    <citation type="journal article" date="2016" name="J. Microbiol.">
        <title>Dankookia rubra gen. nov., sp. nov., an alphaproteobacterium isolated from sediment of a shallow stream.</title>
        <authorList>
            <person name="Kim W.H."/>
            <person name="Kim D.H."/>
            <person name="Kang K."/>
            <person name="Ahn T.Y."/>
        </authorList>
    </citation>
    <scope>NUCLEOTIDE SEQUENCE [LARGE SCALE GENOMIC DNA]</scope>
    <source>
        <strain evidence="3 4">JCM30602</strain>
    </source>
</reference>
<evidence type="ECO:0000313" key="3">
    <source>
        <dbReference type="EMBL" id="TDH61161.1"/>
    </source>
</evidence>
<keyword evidence="1" id="KW-1133">Transmembrane helix</keyword>
<organism evidence="3 4">
    <name type="scientific">Dankookia rubra</name>
    <dbReference type="NCBI Taxonomy" id="1442381"/>
    <lineage>
        <taxon>Bacteria</taxon>
        <taxon>Pseudomonadati</taxon>
        <taxon>Pseudomonadota</taxon>
        <taxon>Alphaproteobacteria</taxon>
        <taxon>Acetobacterales</taxon>
        <taxon>Roseomonadaceae</taxon>
        <taxon>Dankookia</taxon>
    </lineage>
</organism>